<comment type="similarity">
    <text evidence="1">Belongs to the SHQ1 family.</text>
</comment>
<sequence>MITPSFTVSQDDEFLYIKVMISNIRFSAQAIEMVVDDNVFIFSLAPYYLRLRFSNSLIDDERSHSEFVPHEECISVKIPKLNTGEFFKDLDLTAKLLARLNEPTATPSQANIAQSGTGAIKRPLIEEVGSTTETYEHDLQKIEQEAEDFNWEVEQKLPELMGGVSDTAKLTQTTYGFNNQYSGMLEMSLSNGNDINDLSSPDTLDVDARIMERMINENIKFDPEYYANDYLTAKYFPEDTNIKEILDWKLPMKKLFLKFQQSKHNGETQNEFVDIEFDKEETERMNNLPRKSYLVDDLKSLYYTIVCILYSYSYELRSNMGETTVESGWVVGKVTPQISCLDTQLIQSNNQTETSMLRVLVLTMTRRSLCYPLIRDFNLVQKTWEDVYYTLRCGKRGILKTLLAARELFRFHDVYYIYCKVLLDDLCSWTLRDDGCNERILRNLSHELKKEFEALKKKDIGFEKIMNPPTEEQQAEGVEGELEFINLEDIEELAEESYAMQQ</sequence>
<protein>
    <recommendedName>
        <fullName evidence="2">CS domain-containing protein</fullName>
    </recommendedName>
</protein>
<dbReference type="GO" id="GO:0005737">
    <property type="term" value="C:cytoplasm"/>
    <property type="evidence" value="ECO:0007669"/>
    <property type="project" value="TreeGrafter"/>
</dbReference>
<evidence type="ECO:0000259" key="2">
    <source>
        <dbReference type="PROSITE" id="PS51203"/>
    </source>
</evidence>
<dbReference type="InterPro" id="IPR008978">
    <property type="entry name" value="HSP20-like_chaperone"/>
</dbReference>
<dbReference type="PANTHER" id="PTHR12967:SF0">
    <property type="entry name" value="PROTEIN SHQ1 HOMOLOG"/>
    <property type="match status" value="1"/>
</dbReference>
<dbReference type="OrthoDB" id="73639at2759"/>
<dbReference type="PROSITE" id="PS51203">
    <property type="entry name" value="CS"/>
    <property type="match status" value="1"/>
</dbReference>
<dbReference type="Gene3D" id="2.60.40.790">
    <property type="match status" value="1"/>
</dbReference>
<evidence type="ECO:0000313" key="3">
    <source>
        <dbReference type="EMBL" id="ODV84217.1"/>
    </source>
</evidence>
<gene>
    <name evidence="3" type="ORF">CANARDRAFT_8894</name>
</gene>
<dbReference type="Pfam" id="PF21413">
    <property type="entry name" value="SHQ1-like_CS"/>
    <property type="match status" value="1"/>
</dbReference>
<dbReference type="EMBL" id="KV453858">
    <property type="protein sequence ID" value="ODV84217.1"/>
    <property type="molecule type" value="Genomic_DNA"/>
</dbReference>
<proteinExistence type="inferred from homology"/>
<dbReference type="Proteomes" id="UP000094801">
    <property type="component" value="Unassembled WGS sequence"/>
</dbReference>
<feature type="domain" description="CS" evidence="2">
    <location>
        <begin position="1"/>
        <end position="91"/>
    </location>
</feature>
<dbReference type="GO" id="GO:0000493">
    <property type="term" value="P:box H/ACA snoRNP assembly"/>
    <property type="evidence" value="ECO:0007669"/>
    <property type="project" value="InterPro"/>
</dbReference>
<dbReference type="InterPro" id="IPR007052">
    <property type="entry name" value="CS_dom"/>
</dbReference>
<keyword evidence="4" id="KW-1185">Reference proteome</keyword>
<dbReference type="PANTHER" id="PTHR12967">
    <property type="entry name" value="PROTEIN SHQ1 HOMOLOG"/>
    <property type="match status" value="1"/>
</dbReference>
<dbReference type="InterPro" id="IPR007009">
    <property type="entry name" value="Shq1_C"/>
</dbReference>
<reference evidence="4" key="1">
    <citation type="submission" date="2016-04" db="EMBL/GenBank/DDBJ databases">
        <title>Comparative genomics of biotechnologically important yeasts.</title>
        <authorList>
            <consortium name="DOE Joint Genome Institute"/>
            <person name="Riley R."/>
            <person name="Haridas S."/>
            <person name="Wolfe K.H."/>
            <person name="Lopes M.R."/>
            <person name="Hittinger C.T."/>
            <person name="Goker M."/>
            <person name="Salamov A."/>
            <person name="Wisecaver J."/>
            <person name="Long T.M."/>
            <person name="Aerts A.L."/>
            <person name="Barry K."/>
            <person name="Choi C."/>
            <person name="Clum A."/>
            <person name="Coughlan A.Y."/>
            <person name="Deshpande S."/>
            <person name="Douglass A.P."/>
            <person name="Hanson S.J."/>
            <person name="Klenk H.-P."/>
            <person name="Labutti K."/>
            <person name="Lapidus A."/>
            <person name="Lindquist E."/>
            <person name="Lipzen A."/>
            <person name="Meier-Kolthoff J.P."/>
            <person name="Ohm R.A."/>
            <person name="Otillar R.P."/>
            <person name="Pangilinan J."/>
            <person name="Peng Y."/>
            <person name="Rokas A."/>
            <person name="Rosa C.A."/>
            <person name="Scheuner C."/>
            <person name="Sibirny A.A."/>
            <person name="Slot J.C."/>
            <person name="Stielow J.B."/>
            <person name="Sun H."/>
            <person name="Kurtzman C.P."/>
            <person name="Blackwell M."/>
            <person name="Grigoriev I.V."/>
            <person name="Jeffries T.W."/>
        </authorList>
    </citation>
    <scope>NUCLEOTIDE SEQUENCE [LARGE SCALE GENOMIC DNA]</scope>
    <source>
        <strain evidence="4">NRRL YB-2248</strain>
    </source>
</reference>
<dbReference type="GO" id="GO:0005654">
    <property type="term" value="C:nucleoplasm"/>
    <property type="evidence" value="ECO:0007669"/>
    <property type="project" value="TreeGrafter"/>
</dbReference>
<dbReference type="InterPro" id="IPR048696">
    <property type="entry name" value="SHQ1-like_CS"/>
</dbReference>
<accession>A0A1E4SXJ7</accession>
<dbReference type="STRING" id="983967.A0A1E4SXJ7"/>
<name>A0A1E4SXJ7_9ASCO</name>
<evidence type="ECO:0000313" key="4">
    <source>
        <dbReference type="Proteomes" id="UP000094801"/>
    </source>
</evidence>
<dbReference type="GO" id="GO:0051082">
    <property type="term" value="F:unfolded protein binding"/>
    <property type="evidence" value="ECO:0007669"/>
    <property type="project" value="TreeGrafter"/>
</dbReference>
<dbReference type="InterPro" id="IPR039742">
    <property type="entry name" value="Shq1"/>
</dbReference>
<dbReference type="AlphaFoldDB" id="A0A1E4SXJ7"/>
<organism evidence="3 4">
    <name type="scientific">[Candida] arabinofermentans NRRL YB-2248</name>
    <dbReference type="NCBI Taxonomy" id="983967"/>
    <lineage>
        <taxon>Eukaryota</taxon>
        <taxon>Fungi</taxon>
        <taxon>Dikarya</taxon>
        <taxon>Ascomycota</taxon>
        <taxon>Saccharomycotina</taxon>
        <taxon>Pichiomycetes</taxon>
        <taxon>Pichiales</taxon>
        <taxon>Pichiaceae</taxon>
        <taxon>Ogataea</taxon>
        <taxon>Ogataea/Candida clade</taxon>
    </lineage>
</organism>
<evidence type="ECO:0000256" key="1">
    <source>
        <dbReference type="ARBA" id="ARBA00005607"/>
    </source>
</evidence>
<dbReference type="Pfam" id="PF04925">
    <property type="entry name" value="SHQ1"/>
    <property type="match status" value="1"/>
</dbReference>